<proteinExistence type="predicted"/>
<accession>A0A448AFH9</accession>
<organism evidence="2 3">
    <name type="scientific">Streptococcus anginosus</name>
    <dbReference type="NCBI Taxonomy" id="1328"/>
    <lineage>
        <taxon>Bacteria</taxon>
        <taxon>Bacillati</taxon>
        <taxon>Bacillota</taxon>
        <taxon>Bacilli</taxon>
        <taxon>Lactobacillales</taxon>
        <taxon>Streptococcaceae</taxon>
        <taxon>Streptococcus</taxon>
        <taxon>Streptococcus anginosus group</taxon>
    </lineage>
</organism>
<evidence type="ECO:0000256" key="1">
    <source>
        <dbReference type="SAM" id="MobiDB-lite"/>
    </source>
</evidence>
<feature type="region of interest" description="Disordered" evidence="1">
    <location>
        <begin position="33"/>
        <end position="54"/>
    </location>
</feature>
<evidence type="ECO:0000313" key="3">
    <source>
        <dbReference type="Proteomes" id="UP000278419"/>
    </source>
</evidence>
<evidence type="ECO:0008006" key="4">
    <source>
        <dbReference type="Google" id="ProtNLM"/>
    </source>
</evidence>
<protein>
    <recommendedName>
        <fullName evidence="4">Parvulin-like peptidyl-prolyl isomerase</fullName>
    </recommendedName>
</protein>
<sequence length="203" mass="23122">MIDIVKVMWVKRLMSILVLILVFFLGLGFGQMGKSSQTENKPTKNTTQKASTEKELTQKQVKEFLVAYYTKKDLEENRNRYKDYMTEGLYNATVSEENKAQNQAYKGYVVNYEFQDAQIYIDKINHRVITKITYTNDLLKKKDSTEGAQVGVTNHTTLQLDYTKVNGKYLVNHMSTLLITDSSNPSATKDAYGAIAPSESTNE</sequence>
<dbReference type="EMBL" id="LR134283">
    <property type="protein sequence ID" value="VED97194.1"/>
    <property type="molecule type" value="Genomic_DNA"/>
</dbReference>
<evidence type="ECO:0000313" key="2">
    <source>
        <dbReference type="EMBL" id="VED97194.1"/>
    </source>
</evidence>
<reference evidence="2 3" key="1">
    <citation type="submission" date="2018-12" db="EMBL/GenBank/DDBJ databases">
        <authorList>
            <consortium name="Pathogen Informatics"/>
        </authorList>
    </citation>
    <scope>NUCLEOTIDE SEQUENCE [LARGE SCALE GENOMIC DNA]</scope>
    <source>
        <strain evidence="2 3">NCTC10713</strain>
    </source>
</reference>
<dbReference type="Proteomes" id="UP000278419">
    <property type="component" value="Chromosome"/>
</dbReference>
<feature type="compositionally biased region" description="Polar residues" evidence="1">
    <location>
        <begin position="33"/>
        <end position="50"/>
    </location>
</feature>
<dbReference type="RefSeq" id="WP_003030395.1">
    <property type="nucleotide sequence ID" value="NZ_AP018548.1"/>
</dbReference>
<dbReference type="AlphaFoldDB" id="A0A448AFH9"/>
<name>A0A448AFH9_STRAP</name>
<gene>
    <name evidence="2" type="ORF">NCTC10713_00096</name>
</gene>
<dbReference type="GeneID" id="93962683"/>